<dbReference type="OrthoDB" id="165822at2"/>
<dbReference type="Pfam" id="PF04203">
    <property type="entry name" value="Sortase"/>
    <property type="match status" value="1"/>
</dbReference>
<dbReference type="InterPro" id="IPR023365">
    <property type="entry name" value="Sortase_dom-sf"/>
</dbReference>
<accession>E9SH84</accession>
<dbReference type="CDD" id="cd05828">
    <property type="entry name" value="Sortase_D_1"/>
    <property type="match status" value="1"/>
</dbReference>
<dbReference type="InterPro" id="IPR041999">
    <property type="entry name" value="Sortase_D_1"/>
</dbReference>
<keyword evidence="5" id="KW-1185">Reference proteome</keyword>
<dbReference type="SUPFAM" id="SSF63817">
    <property type="entry name" value="Sortase"/>
    <property type="match status" value="1"/>
</dbReference>
<protein>
    <submittedName>
        <fullName evidence="4">Sortase family protein</fullName>
    </submittedName>
</protein>
<reference evidence="4 5" key="1">
    <citation type="submission" date="2011-02" db="EMBL/GenBank/DDBJ databases">
        <authorList>
            <person name="Nelson K.E."/>
            <person name="Sutton G."/>
            <person name="Torralba M."/>
            <person name="Durkin S."/>
            <person name="Harkins D."/>
            <person name="Montgomery R."/>
            <person name="Ziemer C."/>
            <person name="Klaassens E."/>
            <person name="Ocuiv P."/>
            <person name="Morrison M."/>
        </authorList>
    </citation>
    <scope>NUCLEOTIDE SEQUENCE [LARGE SCALE GENOMIC DNA]</scope>
    <source>
        <strain evidence="4 5">8</strain>
    </source>
</reference>
<dbReference type="GO" id="GO:0016787">
    <property type="term" value="F:hydrolase activity"/>
    <property type="evidence" value="ECO:0007669"/>
    <property type="project" value="UniProtKB-KW"/>
</dbReference>
<organism evidence="4 5">
    <name type="scientific">Ruminococcus albus 8</name>
    <dbReference type="NCBI Taxonomy" id="246199"/>
    <lineage>
        <taxon>Bacteria</taxon>
        <taxon>Bacillati</taxon>
        <taxon>Bacillota</taxon>
        <taxon>Clostridia</taxon>
        <taxon>Eubacteriales</taxon>
        <taxon>Oscillospiraceae</taxon>
        <taxon>Ruminococcus</taxon>
    </lineage>
</organism>
<comment type="caution">
    <text evidence="4">The sequence shown here is derived from an EMBL/GenBank/DDBJ whole genome shotgun (WGS) entry which is preliminary data.</text>
</comment>
<dbReference type="EMBL" id="ADKM02000130">
    <property type="protein sequence ID" value="EGC01438.1"/>
    <property type="molecule type" value="Genomic_DNA"/>
</dbReference>
<dbReference type="AlphaFoldDB" id="E9SH84"/>
<evidence type="ECO:0000256" key="3">
    <source>
        <dbReference type="SAM" id="Phobius"/>
    </source>
</evidence>
<evidence type="ECO:0000313" key="4">
    <source>
        <dbReference type="EMBL" id="EGC01438.1"/>
    </source>
</evidence>
<evidence type="ECO:0000313" key="5">
    <source>
        <dbReference type="Proteomes" id="UP000004259"/>
    </source>
</evidence>
<gene>
    <name evidence="4" type="ORF">CUS_7612</name>
</gene>
<dbReference type="InterPro" id="IPR005754">
    <property type="entry name" value="Sortase"/>
</dbReference>
<proteinExistence type="predicted"/>
<keyword evidence="3" id="KW-0472">Membrane</keyword>
<dbReference type="eggNOG" id="COG3764">
    <property type="taxonomic scope" value="Bacteria"/>
</dbReference>
<feature type="active site" description="Acyl-thioester intermediate" evidence="2">
    <location>
        <position position="219"/>
    </location>
</feature>
<keyword evidence="3" id="KW-1133">Transmembrane helix</keyword>
<feature type="transmembrane region" description="Helical" evidence="3">
    <location>
        <begin position="28"/>
        <end position="50"/>
    </location>
</feature>
<dbReference type="NCBIfam" id="TIGR01076">
    <property type="entry name" value="sortase_fam"/>
    <property type="match status" value="1"/>
</dbReference>
<name>E9SH84_RUMAL</name>
<dbReference type="Gene3D" id="2.40.260.10">
    <property type="entry name" value="Sortase"/>
    <property type="match status" value="1"/>
</dbReference>
<keyword evidence="1" id="KW-0378">Hydrolase</keyword>
<keyword evidence="3" id="KW-0812">Transmembrane</keyword>
<evidence type="ECO:0000256" key="2">
    <source>
        <dbReference type="PIRSR" id="PIRSR605754-1"/>
    </source>
</evidence>
<sequence>MSNAVSSKEKGRHTHEHGTSSSKVLRTVTYVLTPFLVLIVLCCIAVLALFKPYKEYKPYLDVAFGATPMEVRNLRTLNKYKDDDAPDQIKEIEVEVNGKQEKHTIVYPYYGDYYATINCEAADMKDIPVYSGTANDVLEHGAGWYNGSVYIGRPGNVVIAGHNHREFFNLPQCEIGDVVTVETVYCKCTYIVNDRVVFHEKDYTYVYPTDDDRLTMYTCWNNGKLGMSEYRLAIICKLEDIEWKEVKTEK</sequence>
<feature type="active site" description="Proton donor/acceptor" evidence="2">
    <location>
        <position position="162"/>
    </location>
</feature>
<dbReference type="RefSeq" id="WP_002853003.1">
    <property type="nucleotide sequence ID" value="NZ_ADKM02000130.1"/>
</dbReference>
<dbReference type="Proteomes" id="UP000004259">
    <property type="component" value="Unassembled WGS sequence"/>
</dbReference>
<evidence type="ECO:0000256" key="1">
    <source>
        <dbReference type="ARBA" id="ARBA00022801"/>
    </source>
</evidence>
<dbReference type="STRING" id="246199.CUS_7612"/>